<name>A0AAD8Q9T7_9PEZI</name>
<protein>
    <submittedName>
        <fullName evidence="1">Uncharacterized protein</fullName>
    </submittedName>
</protein>
<dbReference type="AlphaFoldDB" id="A0AAD8Q9T7"/>
<comment type="caution">
    <text evidence="1">The sequence shown here is derived from an EMBL/GenBank/DDBJ whole genome shotgun (WGS) entry which is preliminary data.</text>
</comment>
<proteinExistence type="predicted"/>
<dbReference type="EMBL" id="JAHLJV010000005">
    <property type="protein sequence ID" value="KAK1598360.1"/>
    <property type="molecule type" value="Genomic_DNA"/>
</dbReference>
<gene>
    <name evidence="1" type="ORF">LY79DRAFT_538962</name>
</gene>
<evidence type="ECO:0000313" key="1">
    <source>
        <dbReference type="EMBL" id="KAK1598360.1"/>
    </source>
</evidence>
<reference evidence="1" key="1">
    <citation type="submission" date="2021-06" db="EMBL/GenBank/DDBJ databases">
        <title>Comparative genomics, transcriptomics and evolutionary studies reveal genomic signatures of adaptation to plant cell wall in hemibiotrophic fungi.</title>
        <authorList>
            <consortium name="DOE Joint Genome Institute"/>
            <person name="Baroncelli R."/>
            <person name="Diaz J.F."/>
            <person name="Benocci T."/>
            <person name="Peng M."/>
            <person name="Battaglia E."/>
            <person name="Haridas S."/>
            <person name="Andreopoulos W."/>
            <person name="Labutti K."/>
            <person name="Pangilinan J."/>
            <person name="Floch G.L."/>
            <person name="Makela M.R."/>
            <person name="Henrissat B."/>
            <person name="Grigoriev I.V."/>
            <person name="Crouch J.A."/>
            <person name="De Vries R.P."/>
            <person name="Sukno S.A."/>
            <person name="Thon M.R."/>
        </authorList>
    </citation>
    <scope>NUCLEOTIDE SEQUENCE</scope>
    <source>
        <strain evidence="1">CBS 125086</strain>
    </source>
</reference>
<keyword evidence="2" id="KW-1185">Reference proteome</keyword>
<dbReference type="GeneID" id="85441020"/>
<organism evidence="1 2">
    <name type="scientific">Colletotrichum navitas</name>
    <dbReference type="NCBI Taxonomy" id="681940"/>
    <lineage>
        <taxon>Eukaryota</taxon>
        <taxon>Fungi</taxon>
        <taxon>Dikarya</taxon>
        <taxon>Ascomycota</taxon>
        <taxon>Pezizomycotina</taxon>
        <taxon>Sordariomycetes</taxon>
        <taxon>Hypocreomycetidae</taxon>
        <taxon>Glomerellales</taxon>
        <taxon>Glomerellaceae</taxon>
        <taxon>Colletotrichum</taxon>
        <taxon>Colletotrichum graminicola species complex</taxon>
    </lineage>
</organism>
<dbReference type="RefSeq" id="XP_060419065.1">
    <property type="nucleotide sequence ID" value="XM_060556780.1"/>
</dbReference>
<dbReference type="Proteomes" id="UP001230504">
    <property type="component" value="Unassembled WGS sequence"/>
</dbReference>
<accession>A0AAD8Q9T7</accession>
<evidence type="ECO:0000313" key="2">
    <source>
        <dbReference type="Proteomes" id="UP001230504"/>
    </source>
</evidence>
<sequence>MNAVLQKALFITGFCIIHLSISLTRGSSVPRSILVLIPSFWEREQPSILVIHLHMSLHIVQESTSRSHVKKGPYLFFIHIPCV</sequence>